<dbReference type="EMBL" id="JXLB01000008">
    <property type="protein sequence ID" value="OJG82694.1"/>
    <property type="molecule type" value="Genomic_DNA"/>
</dbReference>
<gene>
    <name evidence="2" type="ORF">RV14_GL002269</name>
</gene>
<reference evidence="2 3" key="1">
    <citation type="submission" date="2014-12" db="EMBL/GenBank/DDBJ databases">
        <title>Draft genome sequences of 29 type strains of Enterococci.</title>
        <authorList>
            <person name="Zhong Z."/>
            <person name="Sun Z."/>
            <person name="Liu W."/>
            <person name="Zhang W."/>
            <person name="Zhang H."/>
        </authorList>
    </citation>
    <scope>NUCLEOTIDE SEQUENCE [LARGE SCALE GENOMIC DNA]</scope>
    <source>
        <strain evidence="2 3">DSM 15687</strain>
    </source>
</reference>
<comment type="caution">
    <text evidence="2">The sequence shown here is derived from an EMBL/GenBank/DDBJ whole genome shotgun (WGS) entry which is preliminary data.</text>
</comment>
<dbReference type="AlphaFoldDB" id="A0A1L8WNU2"/>
<protein>
    <recommendedName>
        <fullName evidence="1">Methyltransferase type 11 domain-containing protein</fullName>
    </recommendedName>
</protein>
<dbReference type="CDD" id="cd02440">
    <property type="entry name" value="AdoMet_MTases"/>
    <property type="match status" value="1"/>
</dbReference>
<dbReference type="Pfam" id="PF08241">
    <property type="entry name" value="Methyltransf_11"/>
    <property type="match status" value="1"/>
</dbReference>
<dbReference type="GO" id="GO:0008757">
    <property type="term" value="F:S-adenosylmethionine-dependent methyltransferase activity"/>
    <property type="evidence" value="ECO:0007669"/>
    <property type="project" value="InterPro"/>
</dbReference>
<dbReference type="InterPro" id="IPR013216">
    <property type="entry name" value="Methyltransf_11"/>
</dbReference>
<name>A0A1L8WNU2_9ENTE</name>
<dbReference type="STRING" id="150033.RV14_GL002269"/>
<dbReference type="PANTHER" id="PTHR43591:SF24">
    <property type="entry name" value="2-METHOXY-6-POLYPRENYL-1,4-BENZOQUINOL METHYLASE, MITOCHONDRIAL"/>
    <property type="match status" value="1"/>
</dbReference>
<organism evidence="2 3">
    <name type="scientific">Enterococcus ratti</name>
    <dbReference type="NCBI Taxonomy" id="150033"/>
    <lineage>
        <taxon>Bacteria</taxon>
        <taxon>Bacillati</taxon>
        <taxon>Bacillota</taxon>
        <taxon>Bacilli</taxon>
        <taxon>Lactobacillales</taxon>
        <taxon>Enterococcaceae</taxon>
        <taxon>Enterococcus</taxon>
    </lineage>
</organism>
<evidence type="ECO:0000313" key="2">
    <source>
        <dbReference type="EMBL" id="OJG82694.1"/>
    </source>
</evidence>
<feature type="domain" description="Methyltransferase type 11" evidence="1">
    <location>
        <begin position="57"/>
        <end position="151"/>
    </location>
</feature>
<dbReference type="Proteomes" id="UP000182152">
    <property type="component" value="Unassembled WGS sequence"/>
</dbReference>
<dbReference type="SUPFAM" id="SSF53335">
    <property type="entry name" value="S-adenosyl-L-methionine-dependent methyltransferases"/>
    <property type="match status" value="1"/>
</dbReference>
<dbReference type="InterPro" id="IPR029063">
    <property type="entry name" value="SAM-dependent_MTases_sf"/>
</dbReference>
<evidence type="ECO:0000313" key="3">
    <source>
        <dbReference type="Proteomes" id="UP000182152"/>
    </source>
</evidence>
<sequence length="255" mass="30348">MKQMENLQQEIIEYWGKRSRTYAKQHKEELQASKKNRWQKFLFPKLVTSEKKIKKILDVGTGPGFMAILLSEAGYEVTAIDFTQEMLAEAKNNAGSYKDKINWLKMDAQDLVFEDQTFDAVITRNLTWNLENPVLAYQEWFRVLKKKGILINVDANWYRYLYDEQIYKKYKKDRLITKKYQIKDYYENTDIPMMEHIAREIPLSKEIRPNWDEEVLKKLGFEQVVTVTDINSLVLDKVEQINFSFSPLFFIQAVK</sequence>
<keyword evidence="3" id="KW-1185">Reference proteome</keyword>
<dbReference type="PANTHER" id="PTHR43591">
    <property type="entry name" value="METHYLTRANSFERASE"/>
    <property type="match status" value="1"/>
</dbReference>
<accession>A0A1L8WNU2</accession>
<dbReference type="Gene3D" id="3.40.50.150">
    <property type="entry name" value="Vaccinia Virus protein VP39"/>
    <property type="match status" value="1"/>
</dbReference>
<proteinExistence type="predicted"/>
<dbReference type="RefSeq" id="WP_217265348.1">
    <property type="nucleotide sequence ID" value="NZ_JXLB01000008.1"/>
</dbReference>
<evidence type="ECO:0000259" key="1">
    <source>
        <dbReference type="Pfam" id="PF08241"/>
    </source>
</evidence>